<keyword evidence="5" id="KW-0325">Glycoprotein</keyword>
<dbReference type="GO" id="GO:0016757">
    <property type="term" value="F:glycosyltransferase activity"/>
    <property type="evidence" value="ECO:0007669"/>
    <property type="project" value="UniProtKB-KW"/>
</dbReference>
<evidence type="ECO:0000256" key="2">
    <source>
        <dbReference type="ARBA" id="ARBA00022676"/>
    </source>
</evidence>
<dbReference type="WBParaSite" id="SVE_0253900.1">
    <property type="protein sequence ID" value="SVE_0253900.1"/>
    <property type="gene ID" value="SVE_0253900"/>
</dbReference>
<evidence type="ECO:0000313" key="6">
    <source>
        <dbReference type="Proteomes" id="UP000035680"/>
    </source>
</evidence>
<dbReference type="Proteomes" id="UP000035680">
    <property type="component" value="Unassembled WGS sequence"/>
</dbReference>
<keyword evidence="3" id="KW-0808">Transferase</keyword>
<protein>
    <submittedName>
        <fullName evidence="7">Glycosyltransferase family 92 protein</fullName>
    </submittedName>
</protein>
<dbReference type="GO" id="GO:0016020">
    <property type="term" value="C:membrane"/>
    <property type="evidence" value="ECO:0007669"/>
    <property type="project" value="UniProtKB-SubCell"/>
</dbReference>
<name>A0A0K0F170_STRVS</name>
<dbReference type="STRING" id="75913.A0A0K0F170"/>
<evidence type="ECO:0000256" key="5">
    <source>
        <dbReference type="ARBA" id="ARBA00023180"/>
    </source>
</evidence>
<keyword evidence="4" id="KW-0472">Membrane</keyword>
<reference evidence="6" key="1">
    <citation type="submission" date="2014-07" db="EMBL/GenBank/DDBJ databases">
        <authorList>
            <person name="Martin A.A"/>
            <person name="De Silva N."/>
        </authorList>
    </citation>
    <scope>NUCLEOTIDE SEQUENCE</scope>
</reference>
<keyword evidence="6" id="KW-1185">Reference proteome</keyword>
<dbReference type="PANTHER" id="PTHR46671">
    <property type="entry name" value="PROTEIN CBG11221"/>
    <property type="match status" value="1"/>
</dbReference>
<comment type="subcellular location">
    <subcellularLocation>
        <location evidence="1">Membrane</location>
        <topology evidence="1">Single-pass type II membrane protein</topology>
    </subcellularLocation>
</comment>
<keyword evidence="2" id="KW-0328">Glycosyltransferase</keyword>
<dbReference type="InterPro" id="IPR003406">
    <property type="entry name" value="Glyco_trans_14"/>
</dbReference>
<proteinExistence type="predicted"/>
<dbReference type="PANTHER" id="PTHR46671:SF7">
    <property type="entry name" value="CORE-2_I-BRANCHING ENZYME"/>
    <property type="match status" value="1"/>
</dbReference>
<evidence type="ECO:0000256" key="1">
    <source>
        <dbReference type="ARBA" id="ARBA00004606"/>
    </source>
</evidence>
<evidence type="ECO:0000313" key="7">
    <source>
        <dbReference type="WBParaSite" id="SVE_0253900.1"/>
    </source>
</evidence>
<organism evidence="6 7">
    <name type="scientific">Strongyloides venezuelensis</name>
    <name type="common">Threadworm</name>
    <dbReference type="NCBI Taxonomy" id="75913"/>
    <lineage>
        <taxon>Eukaryota</taxon>
        <taxon>Metazoa</taxon>
        <taxon>Ecdysozoa</taxon>
        <taxon>Nematoda</taxon>
        <taxon>Chromadorea</taxon>
        <taxon>Rhabditida</taxon>
        <taxon>Tylenchina</taxon>
        <taxon>Panagrolaimomorpha</taxon>
        <taxon>Strongyloidoidea</taxon>
        <taxon>Strongyloididae</taxon>
        <taxon>Strongyloides</taxon>
    </lineage>
</organism>
<evidence type="ECO:0000256" key="4">
    <source>
        <dbReference type="ARBA" id="ARBA00023136"/>
    </source>
</evidence>
<evidence type="ECO:0000256" key="3">
    <source>
        <dbReference type="ARBA" id="ARBA00022679"/>
    </source>
</evidence>
<dbReference type="Pfam" id="PF02485">
    <property type="entry name" value="Branch"/>
    <property type="match status" value="1"/>
</dbReference>
<reference evidence="7" key="2">
    <citation type="submission" date="2015-08" db="UniProtKB">
        <authorList>
            <consortium name="WormBaseParasite"/>
        </authorList>
    </citation>
    <scope>IDENTIFICATION</scope>
</reference>
<accession>A0A0K0F170</accession>
<dbReference type="AlphaFoldDB" id="A0A0K0F170"/>
<sequence>MLLLKSNRIKSVNNIIENTNSTEDIKIPKNFTLWKPDNFNLKCSRIISGDKNYINKIKKKRFTMKVIPKSYKYDCESINSRGFYSKVHLSEVEANYPIAYARNVYNNFHMLELQFLLSYAPQNHYCFAVDLKSIELYKQLTSLTKCFDNVYVPSKRYNMNSYGIYQAFSTYECMKILINKKWKYLFILQNDDFPLKTNREIVEILKARNNTLDMEFRDPSPFIQDRINQSASWDYKSLNFFNEAEISKYDKNLLSENIKFSKGSYASGMPRDSVEFILNKINITKYLYQINTVNKFGEDEMVWQTLFSDNLLKIPHYVDRNCLSTIYIEVVFTVRNVIWEDRECKTGIRHHFTCVYGVEMLNDLENMKSIFGYRFIPEHDFGAALCFTEYLFNKTYLKKFERIDTDFYANLPSTKYQNANLQKKIEIIEECNFYKEW</sequence>